<evidence type="ECO:0000259" key="1">
    <source>
        <dbReference type="Pfam" id="PF17919"/>
    </source>
</evidence>
<reference evidence="2" key="1">
    <citation type="submission" date="2021-11" db="EMBL/GenBank/DDBJ databases">
        <authorList>
            <person name="Islam A."/>
            <person name="Islam S."/>
            <person name="Flora M.S."/>
            <person name="Rahman M."/>
            <person name="Ziaur R.M."/>
            <person name="Epstein J.H."/>
            <person name="Hassan M."/>
            <person name="Klassen M."/>
            <person name="Woodard K."/>
            <person name="Webb A."/>
            <person name="Webby R.J."/>
            <person name="El Zowalaty M.E."/>
        </authorList>
    </citation>
    <scope>NUCLEOTIDE SEQUENCE</scope>
    <source>
        <strain evidence="2">Pbs3</strain>
    </source>
</reference>
<comment type="caution">
    <text evidence="2">The sequence shown here is derived from an EMBL/GenBank/DDBJ whole genome shotgun (WGS) entry which is preliminary data.</text>
</comment>
<name>A0AAU9KLI9_9STRA</name>
<dbReference type="InterPro" id="IPR043502">
    <property type="entry name" value="DNA/RNA_pol_sf"/>
</dbReference>
<proteinExistence type="predicted"/>
<dbReference type="InterPro" id="IPR043128">
    <property type="entry name" value="Rev_trsase/Diguanyl_cyclase"/>
</dbReference>
<dbReference type="InterPro" id="IPR041577">
    <property type="entry name" value="RT_RNaseH_2"/>
</dbReference>
<evidence type="ECO:0000313" key="2">
    <source>
        <dbReference type="EMBL" id="CAH0473385.1"/>
    </source>
</evidence>
<dbReference type="PANTHER" id="PTHR24559">
    <property type="entry name" value="TRANSPOSON TY3-I GAG-POL POLYPROTEIN"/>
    <property type="match status" value="1"/>
</dbReference>
<dbReference type="SUPFAM" id="SSF56672">
    <property type="entry name" value="DNA/RNA polymerases"/>
    <property type="match status" value="1"/>
</dbReference>
<dbReference type="Gene3D" id="3.30.70.270">
    <property type="match status" value="1"/>
</dbReference>
<gene>
    <name evidence="2" type="ORF">PBS003_LOCUS286</name>
</gene>
<dbReference type="Pfam" id="PF17919">
    <property type="entry name" value="RT_RNaseH_2"/>
    <property type="match status" value="1"/>
</dbReference>
<dbReference type="EMBL" id="CAKKTJ010000038">
    <property type="protein sequence ID" value="CAH0473385.1"/>
    <property type="molecule type" value="Genomic_DNA"/>
</dbReference>
<dbReference type="AlphaFoldDB" id="A0AAU9KLI9"/>
<dbReference type="InterPro" id="IPR053134">
    <property type="entry name" value="RNA-dir_DNA_polymerase"/>
</dbReference>
<organism evidence="2 3">
    <name type="scientific">Peronospora belbahrii</name>
    <dbReference type="NCBI Taxonomy" id="622444"/>
    <lineage>
        <taxon>Eukaryota</taxon>
        <taxon>Sar</taxon>
        <taxon>Stramenopiles</taxon>
        <taxon>Oomycota</taxon>
        <taxon>Peronosporomycetes</taxon>
        <taxon>Peronosporales</taxon>
        <taxon>Peronosporaceae</taxon>
        <taxon>Peronospora</taxon>
    </lineage>
</organism>
<sequence length="159" mass="18171">MVTQLLRMLRDFAPSYFDNIFVHGRAEQQLSATEVYIRLFKQVFQVLREIKLYANLKKCVFGAPEIPALGSYVSKEELRRDNSTIIGFAEEIRSLVMEGRASICLRLHKKSLSEAPVLMMPDTSKLFHVVCDASSFAIECALMHCEDEGRECVESFQSR</sequence>
<protein>
    <recommendedName>
        <fullName evidence="1">Reverse transcriptase/retrotransposon-derived protein RNase H-like domain-containing protein</fullName>
    </recommendedName>
</protein>
<dbReference type="Proteomes" id="UP001160483">
    <property type="component" value="Unassembled WGS sequence"/>
</dbReference>
<accession>A0AAU9KLI9</accession>
<evidence type="ECO:0000313" key="3">
    <source>
        <dbReference type="Proteomes" id="UP001160483"/>
    </source>
</evidence>
<dbReference type="PANTHER" id="PTHR24559:SF444">
    <property type="entry name" value="REVERSE TRANSCRIPTASE DOMAIN-CONTAINING PROTEIN"/>
    <property type="match status" value="1"/>
</dbReference>
<feature type="domain" description="Reverse transcriptase/retrotransposon-derived protein RNase H-like" evidence="1">
    <location>
        <begin position="109"/>
        <end position="159"/>
    </location>
</feature>